<reference evidence="2" key="1">
    <citation type="submission" date="2014-11" db="EMBL/GenBank/DDBJ databases">
        <authorList>
            <person name="Amaro Gonzalez C."/>
        </authorList>
    </citation>
    <scope>NUCLEOTIDE SEQUENCE</scope>
</reference>
<evidence type="ECO:0000313" key="2">
    <source>
        <dbReference type="EMBL" id="JAI01552.1"/>
    </source>
</evidence>
<protein>
    <submittedName>
        <fullName evidence="2">Uncharacterized protein</fullName>
    </submittedName>
</protein>
<name>A0A0E9XGH1_ANGAN</name>
<organism evidence="2">
    <name type="scientific">Anguilla anguilla</name>
    <name type="common">European freshwater eel</name>
    <name type="synonym">Muraena anguilla</name>
    <dbReference type="NCBI Taxonomy" id="7936"/>
    <lineage>
        <taxon>Eukaryota</taxon>
        <taxon>Metazoa</taxon>
        <taxon>Chordata</taxon>
        <taxon>Craniata</taxon>
        <taxon>Vertebrata</taxon>
        <taxon>Euteleostomi</taxon>
        <taxon>Actinopterygii</taxon>
        <taxon>Neopterygii</taxon>
        <taxon>Teleostei</taxon>
        <taxon>Anguilliformes</taxon>
        <taxon>Anguillidae</taxon>
        <taxon>Anguilla</taxon>
    </lineage>
</organism>
<feature type="transmembrane region" description="Helical" evidence="1">
    <location>
        <begin position="13"/>
        <end position="31"/>
    </location>
</feature>
<accession>A0A0E9XGH1</accession>
<reference evidence="2" key="2">
    <citation type="journal article" date="2015" name="Fish Shellfish Immunol.">
        <title>Early steps in the European eel (Anguilla anguilla)-Vibrio vulnificus interaction in the gills: Role of the RtxA13 toxin.</title>
        <authorList>
            <person name="Callol A."/>
            <person name="Pajuelo D."/>
            <person name="Ebbesson L."/>
            <person name="Teles M."/>
            <person name="MacKenzie S."/>
            <person name="Amaro C."/>
        </authorList>
    </citation>
    <scope>NUCLEOTIDE SEQUENCE</scope>
</reference>
<sequence length="48" mass="5354">MEKVCASIVGKSVLIYLFVCFFPPKLLAYSLRQSARRLGDSRSLVSCT</sequence>
<dbReference type="AlphaFoldDB" id="A0A0E9XGH1"/>
<dbReference type="EMBL" id="GBXM01007026">
    <property type="protein sequence ID" value="JAI01552.1"/>
    <property type="molecule type" value="Transcribed_RNA"/>
</dbReference>
<evidence type="ECO:0000256" key="1">
    <source>
        <dbReference type="SAM" id="Phobius"/>
    </source>
</evidence>
<proteinExistence type="predicted"/>
<keyword evidence="1" id="KW-0472">Membrane</keyword>
<keyword evidence="1" id="KW-1133">Transmembrane helix</keyword>
<keyword evidence="1" id="KW-0812">Transmembrane</keyword>